<dbReference type="PANTHER" id="PTHR43441:SF11">
    <property type="entry name" value="RIBOSOMAL-PROTEIN-SERINE ACETYLTRANSFERASE"/>
    <property type="match status" value="1"/>
</dbReference>
<name>V6M7S4_9BACL</name>
<dbReference type="GO" id="GO:1990189">
    <property type="term" value="F:protein N-terminal-serine acetyltransferase activity"/>
    <property type="evidence" value="ECO:0007669"/>
    <property type="project" value="TreeGrafter"/>
</dbReference>
<organism evidence="2 3">
    <name type="scientific">Brevibacillus panacihumi W25</name>
    <dbReference type="NCBI Taxonomy" id="1408254"/>
    <lineage>
        <taxon>Bacteria</taxon>
        <taxon>Bacillati</taxon>
        <taxon>Bacillota</taxon>
        <taxon>Bacilli</taxon>
        <taxon>Bacillales</taxon>
        <taxon>Paenibacillaceae</taxon>
        <taxon>Brevibacillus</taxon>
    </lineage>
</organism>
<dbReference type="SUPFAM" id="SSF55729">
    <property type="entry name" value="Acyl-CoA N-acyltransferases (Nat)"/>
    <property type="match status" value="1"/>
</dbReference>
<evidence type="ECO:0000313" key="2">
    <source>
        <dbReference type="EMBL" id="EST54564.1"/>
    </source>
</evidence>
<proteinExistence type="predicted"/>
<dbReference type="GO" id="GO:0008999">
    <property type="term" value="F:protein-N-terminal-alanine acetyltransferase activity"/>
    <property type="evidence" value="ECO:0007669"/>
    <property type="project" value="TreeGrafter"/>
</dbReference>
<gene>
    <name evidence="2" type="ORF">T458_12615</name>
</gene>
<dbReference type="AlphaFoldDB" id="V6M7S4"/>
<dbReference type="Pfam" id="PF13302">
    <property type="entry name" value="Acetyltransf_3"/>
    <property type="match status" value="1"/>
</dbReference>
<protein>
    <recommendedName>
        <fullName evidence="1">N-acetyltransferase domain-containing protein</fullName>
    </recommendedName>
</protein>
<evidence type="ECO:0000313" key="3">
    <source>
        <dbReference type="Proteomes" id="UP000017973"/>
    </source>
</evidence>
<dbReference type="PATRIC" id="fig|1408254.3.peg.2492"/>
<reference evidence="2 3" key="1">
    <citation type="journal article" date="2014" name="Genome Announc.">
        <title>Draft Genome Sequence of Brevibacillus panacihumi Strain W25, a Halotolerant Hydrocarbon-Degrading Bacterium.</title>
        <authorList>
            <person name="Wang X."/>
            <person name="Jin D."/>
            <person name="Zhou L."/>
            <person name="Wu L."/>
            <person name="An W."/>
            <person name="Chen Y."/>
            <person name="Zhao L."/>
        </authorList>
    </citation>
    <scope>NUCLEOTIDE SEQUENCE [LARGE SCALE GENOMIC DNA]</scope>
    <source>
        <strain evidence="2 3">W25</strain>
    </source>
</reference>
<dbReference type="GO" id="GO:0005737">
    <property type="term" value="C:cytoplasm"/>
    <property type="evidence" value="ECO:0007669"/>
    <property type="project" value="TreeGrafter"/>
</dbReference>
<dbReference type="OrthoDB" id="9798081at2"/>
<evidence type="ECO:0000259" key="1">
    <source>
        <dbReference type="PROSITE" id="PS51186"/>
    </source>
</evidence>
<keyword evidence="3" id="KW-1185">Reference proteome</keyword>
<dbReference type="Proteomes" id="UP000017973">
    <property type="component" value="Unassembled WGS sequence"/>
</dbReference>
<dbReference type="EMBL" id="AYJU01000016">
    <property type="protein sequence ID" value="EST54564.1"/>
    <property type="molecule type" value="Genomic_DNA"/>
</dbReference>
<dbReference type="PANTHER" id="PTHR43441">
    <property type="entry name" value="RIBOSOMAL-PROTEIN-SERINE ACETYLTRANSFERASE"/>
    <property type="match status" value="1"/>
</dbReference>
<dbReference type="Gene3D" id="3.40.630.30">
    <property type="match status" value="1"/>
</dbReference>
<feature type="domain" description="N-acetyltransferase" evidence="1">
    <location>
        <begin position="7"/>
        <end position="163"/>
    </location>
</feature>
<comment type="caution">
    <text evidence="2">The sequence shown here is derived from an EMBL/GenBank/DDBJ whole genome shotgun (WGS) entry which is preliminary data.</text>
</comment>
<dbReference type="eggNOG" id="COG1670">
    <property type="taxonomic scope" value="Bacteria"/>
</dbReference>
<dbReference type="STRING" id="1408254.T458_12615"/>
<dbReference type="RefSeq" id="WP_023556451.1">
    <property type="nucleotide sequence ID" value="NZ_KI629782.1"/>
</dbReference>
<dbReference type="InterPro" id="IPR051908">
    <property type="entry name" value="Ribosomal_N-acetyltransferase"/>
</dbReference>
<dbReference type="PROSITE" id="PS51186">
    <property type="entry name" value="GNAT"/>
    <property type="match status" value="1"/>
</dbReference>
<dbReference type="HOGENOM" id="CLU_013985_3_2_9"/>
<sequence>MLAGKNVNLRMIHDEDLPEMLHLMNDLQHRGDYLGVELHHETKIQKYYADAGFWEKDFGRMLIVDKSDRLLGSTTFFKGIGDSEGYEVGLQIYKKEDRGKGYAAEALQLFCSYLFDLKPIQRLQVCTAKENAGARRLAEKCGFVFEGTMRRAFFARGKYHDLDFLSLLREECTPLKEVLAKE</sequence>
<dbReference type="InterPro" id="IPR016181">
    <property type="entry name" value="Acyl_CoA_acyltransferase"/>
</dbReference>
<dbReference type="InterPro" id="IPR000182">
    <property type="entry name" value="GNAT_dom"/>
</dbReference>
<accession>V6M7S4</accession>